<dbReference type="InterPro" id="IPR024607">
    <property type="entry name" value="Sulfatase_CS"/>
</dbReference>
<dbReference type="InterPro" id="IPR017850">
    <property type="entry name" value="Alkaline_phosphatase_core_sf"/>
</dbReference>
<evidence type="ECO:0000313" key="6">
    <source>
        <dbReference type="EMBL" id="GAA3576568.1"/>
    </source>
</evidence>
<dbReference type="Gene3D" id="3.40.720.10">
    <property type="entry name" value="Alkaline Phosphatase, subunit A"/>
    <property type="match status" value="1"/>
</dbReference>
<dbReference type="PANTHER" id="PTHR42693:SF53">
    <property type="entry name" value="ENDO-4-O-SULFATASE"/>
    <property type="match status" value="1"/>
</dbReference>
<reference evidence="7" key="1">
    <citation type="journal article" date="2019" name="Int. J. Syst. Evol. Microbiol.">
        <title>The Global Catalogue of Microorganisms (GCM) 10K type strain sequencing project: providing services to taxonomists for standard genome sequencing and annotation.</title>
        <authorList>
            <consortium name="The Broad Institute Genomics Platform"/>
            <consortium name="The Broad Institute Genome Sequencing Center for Infectious Disease"/>
            <person name="Wu L."/>
            <person name="Ma J."/>
        </authorList>
    </citation>
    <scope>NUCLEOTIDE SEQUENCE [LARGE SCALE GENOMIC DNA]</scope>
    <source>
        <strain evidence="7">JCM 17111</strain>
    </source>
</reference>
<organism evidence="6 7">
    <name type="scientific">Snuella lapsa</name>
    <dbReference type="NCBI Taxonomy" id="870481"/>
    <lineage>
        <taxon>Bacteria</taxon>
        <taxon>Pseudomonadati</taxon>
        <taxon>Bacteroidota</taxon>
        <taxon>Flavobacteriia</taxon>
        <taxon>Flavobacteriales</taxon>
        <taxon>Flavobacteriaceae</taxon>
        <taxon>Snuella</taxon>
    </lineage>
</organism>
<keyword evidence="3" id="KW-0378">Hydrolase</keyword>
<dbReference type="PROSITE" id="PS00523">
    <property type="entry name" value="SULFATASE_1"/>
    <property type="match status" value="1"/>
</dbReference>
<evidence type="ECO:0000313" key="7">
    <source>
        <dbReference type="Proteomes" id="UP001500954"/>
    </source>
</evidence>
<keyword evidence="7" id="KW-1185">Reference proteome</keyword>
<evidence type="ECO:0000256" key="4">
    <source>
        <dbReference type="ARBA" id="ARBA00022837"/>
    </source>
</evidence>
<evidence type="ECO:0000256" key="1">
    <source>
        <dbReference type="ARBA" id="ARBA00008779"/>
    </source>
</evidence>
<dbReference type="PROSITE" id="PS00149">
    <property type="entry name" value="SULFATASE_2"/>
    <property type="match status" value="1"/>
</dbReference>
<dbReference type="Pfam" id="PF00884">
    <property type="entry name" value="Sulfatase"/>
    <property type="match status" value="1"/>
</dbReference>
<comment type="caution">
    <text evidence="6">The sequence shown here is derived from an EMBL/GenBank/DDBJ whole genome shotgun (WGS) entry which is preliminary data.</text>
</comment>
<evidence type="ECO:0000256" key="2">
    <source>
        <dbReference type="ARBA" id="ARBA00022723"/>
    </source>
</evidence>
<evidence type="ECO:0000259" key="5">
    <source>
        <dbReference type="Pfam" id="PF00884"/>
    </source>
</evidence>
<name>A0ABP6Y5T2_9FLAO</name>
<dbReference type="InterPro" id="IPR050738">
    <property type="entry name" value="Sulfatase"/>
</dbReference>
<dbReference type="InterPro" id="IPR000917">
    <property type="entry name" value="Sulfatase_N"/>
</dbReference>
<dbReference type="Proteomes" id="UP001500954">
    <property type="component" value="Unassembled WGS sequence"/>
</dbReference>
<keyword evidence="4" id="KW-0106">Calcium</keyword>
<dbReference type="CDD" id="cd16143">
    <property type="entry name" value="ARS_like"/>
    <property type="match status" value="1"/>
</dbReference>
<dbReference type="SUPFAM" id="SSF53649">
    <property type="entry name" value="Alkaline phosphatase-like"/>
    <property type="match status" value="1"/>
</dbReference>
<dbReference type="EMBL" id="BAABCY010000076">
    <property type="protein sequence ID" value="GAA3576568.1"/>
    <property type="molecule type" value="Genomic_DNA"/>
</dbReference>
<gene>
    <name evidence="6" type="ORF">GCM10022395_26750</name>
</gene>
<dbReference type="RefSeq" id="WP_345006804.1">
    <property type="nucleotide sequence ID" value="NZ_BAABCY010000076.1"/>
</dbReference>
<comment type="similarity">
    <text evidence="1">Belongs to the sulfatase family.</text>
</comment>
<feature type="domain" description="Sulfatase N-terminal" evidence="5">
    <location>
        <begin position="33"/>
        <end position="407"/>
    </location>
</feature>
<sequence length="532" mass="60096">MYTNRIGAMFRIYMLIPLLVCFCKVEGQGGQKPNIVYILADDLGIGDVSGLNPESKIRTPHIDTLIKNGLTFTDAHTTSSVCTPSRYSIMTGEYAWRTQLKRRVLDGYSKAMIAPDKDTAPKLLLRNGYNTAMIGKWHLGWNWVIENEGDLERDPQVPYKFKEDISSHVSYSKPFTGGPVDCGFNYFFGLNASLDFPPYVFSENDRLITEPTETMPSRGKRSDFPGGKKNDLEGGQLLMRSGDKATNFTVKDVMPELTARSVQYIREYNSKAPFFLYIPLTAPHTPVVPGEIFIGSSEAGIYGDFVSELDWTVGQIVDAVKERGLEDNTIIIFTADNGASKASFPIEYEKKYGHKPSWELRGRKATLHQGGHTVPFIVQWKRVIQPNTRNNTTISLGDLYATCADLVNERTDPNQGVDSYSILSLLKGKQDYGRKASVYSNFAGRFSIRKGDWKMDLNEKKGQSYLFNIKEDPSEKNNLFYNASFDHIREMLAKALNDIILNGRSTDGKKLDNQGDKIWRELFWLKPQKQQP</sequence>
<dbReference type="PANTHER" id="PTHR42693">
    <property type="entry name" value="ARYLSULFATASE FAMILY MEMBER"/>
    <property type="match status" value="1"/>
</dbReference>
<accession>A0ABP6Y5T2</accession>
<protein>
    <submittedName>
        <fullName evidence="6">Arylsulfatase</fullName>
    </submittedName>
</protein>
<keyword evidence="2" id="KW-0479">Metal-binding</keyword>
<dbReference type="Gene3D" id="3.30.1120.10">
    <property type="match status" value="1"/>
</dbReference>
<evidence type="ECO:0000256" key="3">
    <source>
        <dbReference type="ARBA" id="ARBA00022801"/>
    </source>
</evidence>
<proteinExistence type="inferred from homology"/>